<evidence type="ECO:0000256" key="4">
    <source>
        <dbReference type="ARBA" id="ARBA00022989"/>
    </source>
</evidence>
<dbReference type="STRING" id="1563681.BFP71_07320"/>
<evidence type="ECO:0000313" key="7">
    <source>
        <dbReference type="EMBL" id="OEK05915.1"/>
    </source>
</evidence>
<evidence type="ECO:0000256" key="6">
    <source>
        <dbReference type="SAM" id="Phobius"/>
    </source>
</evidence>
<dbReference type="NCBIfam" id="TIGR00374">
    <property type="entry name" value="flippase-like domain"/>
    <property type="match status" value="1"/>
</dbReference>
<feature type="transmembrane region" description="Helical" evidence="6">
    <location>
        <begin position="126"/>
        <end position="145"/>
    </location>
</feature>
<dbReference type="InterPro" id="IPR022791">
    <property type="entry name" value="L-PG_synthase/AglD"/>
</dbReference>
<evidence type="ECO:0000256" key="3">
    <source>
        <dbReference type="ARBA" id="ARBA00022692"/>
    </source>
</evidence>
<name>A0A1E5T3E8_9BACT</name>
<proteinExistence type="predicted"/>
<comment type="subcellular location">
    <subcellularLocation>
        <location evidence="1">Cell membrane</location>
        <topology evidence="1">Multi-pass membrane protein</topology>
    </subcellularLocation>
</comment>
<reference evidence="7 8" key="1">
    <citation type="submission" date="2016-08" db="EMBL/GenBank/DDBJ databases">
        <title>Draft genome of Fabibacter sp. strain SK-8.</title>
        <authorList>
            <person name="Wong S.-K."/>
            <person name="Hamasaki K."/>
            <person name="Yoshizawa S."/>
        </authorList>
    </citation>
    <scope>NUCLEOTIDE SEQUENCE [LARGE SCALE GENOMIC DNA]</scope>
    <source>
        <strain evidence="7 8">SK-8</strain>
    </source>
</reference>
<feature type="transmembrane region" description="Helical" evidence="6">
    <location>
        <begin position="297"/>
        <end position="322"/>
    </location>
</feature>
<feature type="transmembrane region" description="Helical" evidence="6">
    <location>
        <begin position="221"/>
        <end position="245"/>
    </location>
</feature>
<comment type="caution">
    <text evidence="7">The sequence shown here is derived from an EMBL/GenBank/DDBJ whole genome shotgun (WGS) entry which is preliminary data.</text>
</comment>
<evidence type="ECO:0000256" key="1">
    <source>
        <dbReference type="ARBA" id="ARBA00004651"/>
    </source>
</evidence>
<dbReference type="AlphaFoldDB" id="A0A1E5T3E8"/>
<dbReference type="EMBL" id="MDGQ01000004">
    <property type="protein sequence ID" value="OEK05915.1"/>
    <property type="molecule type" value="Genomic_DNA"/>
</dbReference>
<keyword evidence="2" id="KW-1003">Cell membrane</keyword>
<sequence length="339" mass="37613">MKIPVKDLLKLVFSIALTSFVIYNTSEDGDWKQAQEAIVDFNYGWIILSVFLSLISHLLRAYRWNLLLETQAYTPRLSTSFLAVMVGYLSSMAIPRLGEVTRCAILKRSNNIPISFSFGTVITDRLLDLFMLMLLLGILLSLKYQLLKTFFTDFVESKVPVLLDLWPLLLAFAVIGIVLVIWLVKKSRQGTSGNSLIDKVINFLTEAINGVKAIRKVKKPVVFLLATLGIWVLYFLMLYVISFGFDPTDEMSLSAGLAVLVMGSFGMATPVNNGIGAYQAFVASILVAFGINYDDGYVFAVISQGSQLVTVIIIGFLSLVVLNFRKKKQIGTDSAKSTQ</sequence>
<gene>
    <name evidence="7" type="ORF">BFP71_07320</name>
</gene>
<accession>A0A1E5T3E8</accession>
<feature type="transmembrane region" description="Helical" evidence="6">
    <location>
        <begin position="165"/>
        <end position="184"/>
    </location>
</feature>
<organism evidence="7 8">
    <name type="scientific">Roseivirga misakiensis</name>
    <dbReference type="NCBI Taxonomy" id="1563681"/>
    <lineage>
        <taxon>Bacteria</taxon>
        <taxon>Pseudomonadati</taxon>
        <taxon>Bacteroidota</taxon>
        <taxon>Cytophagia</taxon>
        <taxon>Cytophagales</taxon>
        <taxon>Roseivirgaceae</taxon>
        <taxon>Roseivirga</taxon>
    </lineage>
</organism>
<protein>
    <recommendedName>
        <fullName evidence="9">TIGR00374 family protein</fullName>
    </recommendedName>
</protein>
<dbReference type="Proteomes" id="UP000095552">
    <property type="component" value="Unassembled WGS sequence"/>
</dbReference>
<dbReference type="RefSeq" id="WP_069834834.1">
    <property type="nucleotide sequence ID" value="NZ_MDGQ01000004.1"/>
</dbReference>
<feature type="transmembrane region" description="Helical" evidence="6">
    <location>
        <begin position="251"/>
        <end position="268"/>
    </location>
</feature>
<keyword evidence="4 6" id="KW-1133">Transmembrane helix</keyword>
<feature type="transmembrane region" description="Helical" evidence="6">
    <location>
        <begin position="275"/>
        <end position="291"/>
    </location>
</feature>
<evidence type="ECO:0000256" key="2">
    <source>
        <dbReference type="ARBA" id="ARBA00022475"/>
    </source>
</evidence>
<evidence type="ECO:0008006" key="9">
    <source>
        <dbReference type="Google" id="ProtNLM"/>
    </source>
</evidence>
<feature type="transmembrane region" description="Helical" evidence="6">
    <location>
        <begin position="43"/>
        <end position="62"/>
    </location>
</feature>
<dbReference type="Pfam" id="PF03706">
    <property type="entry name" value="LPG_synthase_TM"/>
    <property type="match status" value="1"/>
</dbReference>
<evidence type="ECO:0000256" key="5">
    <source>
        <dbReference type="ARBA" id="ARBA00023136"/>
    </source>
</evidence>
<keyword evidence="8" id="KW-1185">Reference proteome</keyword>
<keyword evidence="5 6" id="KW-0472">Membrane</keyword>
<dbReference type="PANTHER" id="PTHR39087:SF2">
    <property type="entry name" value="UPF0104 MEMBRANE PROTEIN MJ1595"/>
    <property type="match status" value="1"/>
</dbReference>
<dbReference type="PANTHER" id="PTHR39087">
    <property type="entry name" value="UPF0104 MEMBRANE PROTEIN MJ1595"/>
    <property type="match status" value="1"/>
</dbReference>
<evidence type="ECO:0000313" key="8">
    <source>
        <dbReference type="Proteomes" id="UP000095552"/>
    </source>
</evidence>
<keyword evidence="3 6" id="KW-0812">Transmembrane</keyword>
<dbReference type="GO" id="GO:0005886">
    <property type="term" value="C:plasma membrane"/>
    <property type="evidence" value="ECO:0007669"/>
    <property type="project" value="UniProtKB-SubCell"/>
</dbReference>